<gene>
    <name evidence="1" type="ORF">BpHYR1_010561</name>
</gene>
<keyword evidence="2" id="KW-1185">Reference proteome</keyword>
<proteinExistence type="predicted"/>
<accession>A0A3M7T881</accession>
<comment type="caution">
    <text evidence="1">The sequence shown here is derived from an EMBL/GenBank/DDBJ whole genome shotgun (WGS) entry which is preliminary data.</text>
</comment>
<sequence length="61" mass="7524">MEVISLTEQGYFVYKSQVKFKLFHQQSEPYEFFAGKKYLFNRFRYEILSPLKLYTEIEKKN</sequence>
<dbReference type="Proteomes" id="UP000276133">
    <property type="component" value="Unassembled WGS sequence"/>
</dbReference>
<organism evidence="1 2">
    <name type="scientific">Brachionus plicatilis</name>
    <name type="common">Marine rotifer</name>
    <name type="synonym">Brachionus muelleri</name>
    <dbReference type="NCBI Taxonomy" id="10195"/>
    <lineage>
        <taxon>Eukaryota</taxon>
        <taxon>Metazoa</taxon>
        <taxon>Spiralia</taxon>
        <taxon>Gnathifera</taxon>
        <taxon>Rotifera</taxon>
        <taxon>Eurotatoria</taxon>
        <taxon>Monogononta</taxon>
        <taxon>Pseudotrocha</taxon>
        <taxon>Ploima</taxon>
        <taxon>Brachionidae</taxon>
        <taxon>Brachionus</taxon>
    </lineage>
</organism>
<evidence type="ECO:0000313" key="1">
    <source>
        <dbReference type="EMBL" id="RNA44284.1"/>
    </source>
</evidence>
<evidence type="ECO:0000313" key="2">
    <source>
        <dbReference type="Proteomes" id="UP000276133"/>
    </source>
</evidence>
<dbReference type="EMBL" id="REGN01000126">
    <property type="protein sequence ID" value="RNA44284.1"/>
    <property type="molecule type" value="Genomic_DNA"/>
</dbReference>
<dbReference type="AlphaFoldDB" id="A0A3M7T881"/>
<protein>
    <submittedName>
        <fullName evidence="1">Uncharacterized protein</fullName>
    </submittedName>
</protein>
<name>A0A3M7T881_BRAPC</name>
<reference evidence="1 2" key="1">
    <citation type="journal article" date="2018" name="Sci. Rep.">
        <title>Genomic signatures of local adaptation to the degree of environmental predictability in rotifers.</title>
        <authorList>
            <person name="Franch-Gras L."/>
            <person name="Hahn C."/>
            <person name="Garcia-Roger E.M."/>
            <person name="Carmona M.J."/>
            <person name="Serra M."/>
            <person name="Gomez A."/>
        </authorList>
    </citation>
    <scope>NUCLEOTIDE SEQUENCE [LARGE SCALE GENOMIC DNA]</scope>
    <source>
        <strain evidence="1">HYR1</strain>
    </source>
</reference>